<name>A0A0A8L4D2_9SACH</name>
<keyword evidence="5" id="KW-1185">Reference proteome</keyword>
<dbReference type="FunFam" id="3.10.20.90:FF:000052">
    <property type="entry name" value="Ubiquitin-like protein 5"/>
    <property type="match status" value="1"/>
</dbReference>
<organism evidence="4 5">
    <name type="scientific">Kluyveromyces dobzhanskii CBS 2104</name>
    <dbReference type="NCBI Taxonomy" id="1427455"/>
    <lineage>
        <taxon>Eukaryota</taxon>
        <taxon>Fungi</taxon>
        <taxon>Dikarya</taxon>
        <taxon>Ascomycota</taxon>
        <taxon>Saccharomycotina</taxon>
        <taxon>Saccharomycetes</taxon>
        <taxon>Saccharomycetales</taxon>
        <taxon>Saccharomycetaceae</taxon>
        <taxon>Kluyveromyces</taxon>
    </lineage>
</organism>
<dbReference type="EMBL" id="CCBQ010000019">
    <property type="protein sequence ID" value="CDO93103.1"/>
    <property type="molecule type" value="Genomic_DNA"/>
</dbReference>
<keyword evidence="2" id="KW-0833">Ubl conjugation pathway</keyword>
<dbReference type="PROSITE" id="PS50053">
    <property type="entry name" value="UBIQUITIN_2"/>
    <property type="match status" value="1"/>
</dbReference>
<dbReference type="InterPro" id="IPR029071">
    <property type="entry name" value="Ubiquitin-like_domsf"/>
</dbReference>
<dbReference type="SUPFAM" id="SSF54236">
    <property type="entry name" value="Ubiquitin-like"/>
    <property type="match status" value="1"/>
</dbReference>
<accession>A0A0A8L4D2</accession>
<dbReference type="OrthoDB" id="3881at2759"/>
<evidence type="ECO:0000256" key="1">
    <source>
        <dbReference type="ARBA" id="ARBA00014108"/>
    </source>
</evidence>
<dbReference type="AlphaFoldDB" id="A0A0A8L4D2"/>
<feature type="domain" description="Ubiquitin-like" evidence="3">
    <location>
        <begin position="2"/>
        <end position="74"/>
    </location>
</feature>
<dbReference type="Proteomes" id="UP000031516">
    <property type="component" value="Unassembled WGS sequence"/>
</dbReference>
<dbReference type="PANTHER" id="PTHR13042">
    <property type="entry name" value="UBIQUITIN-LIKE PROTEIN 5"/>
    <property type="match status" value="1"/>
</dbReference>
<proteinExistence type="predicted"/>
<reference evidence="4 5" key="1">
    <citation type="submission" date="2014-03" db="EMBL/GenBank/DDBJ databases">
        <title>The genome of Kluyveromyces dobzhanskii.</title>
        <authorList>
            <person name="Nystedt B."/>
            <person name="Astrom S."/>
        </authorList>
    </citation>
    <scope>NUCLEOTIDE SEQUENCE [LARGE SCALE GENOMIC DNA]</scope>
    <source>
        <strain evidence="4 5">CBS 2104</strain>
    </source>
</reference>
<dbReference type="InterPro" id="IPR000626">
    <property type="entry name" value="Ubiquitin-like_dom"/>
</dbReference>
<evidence type="ECO:0000259" key="3">
    <source>
        <dbReference type="PROSITE" id="PS50053"/>
    </source>
</evidence>
<gene>
    <name evidence="4" type="ORF">KLDO_g1405B</name>
</gene>
<dbReference type="CDD" id="cd01791">
    <property type="entry name" value="Ubl_UBL5"/>
    <property type="match status" value="1"/>
</dbReference>
<protein>
    <recommendedName>
        <fullName evidence="1">Ubiquitin-like modifier HUB1</fullName>
    </recommendedName>
</protein>
<dbReference type="InterPro" id="IPR039732">
    <property type="entry name" value="Hub1/Ubl5"/>
</dbReference>
<evidence type="ECO:0000256" key="2">
    <source>
        <dbReference type="ARBA" id="ARBA00022786"/>
    </source>
</evidence>
<dbReference type="Pfam" id="PF00240">
    <property type="entry name" value="ubiquitin"/>
    <property type="match status" value="1"/>
</dbReference>
<sequence>MIEVLVSDRLGKKVRVKCLGEDTVGDFKKVLSMQLGTASASKIVLQKGGSVLKDHITLDDYEVHDGTNLELYYV</sequence>
<comment type="caution">
    <text evidence="4">The sequence shown here is derived from an EMBL/GenBank/DDBJ whole genome shotgun (WGS) entry which is preliminary data.</text>
</comment>
<evidence type="ECO:0000313" key="4">
    <source>
        <dbReference type="EMBL" id="CDO93103.1"/>
    </source>
</evidence>
<evidence type="ECO:0000313" key="5">
    <source>
        <dbReference type="Proteomes" id="UP000031516"/>
    </source>
</evidence>
<dbReference type="Gene3D" id="3.10.20.90">
    <property type="entry name" value="Phosphatidylinositol 3-kinase Catalytic Subunit, Chain A, domain 1"/>
    <property type="match status" value="1"/>
</dbReference>